<evidence type="ECO:0000256" key="13">
    <source>
        <dbReference type="ARBA" id="ARBA00022989"/>
    </source>
</evidence>
<reference evidence="25 26" key="1">
    <citation type="journal article" date="2018" name="MBio">
        <title>Insights into the evolution of host association through the isolation and characterization of a novel human periodontal pathobiont, Desulfobulbus oralis.</title>
        <authorList>
            <person name="Cross K.L."/>
            <person name="Chirania P."/>
            <person name="Xiong W."/>
            <person name="Beall C.J."/>
            <person name="Elkins J.G."/>
            <person name="Giannone R.J."/>
            <person name="Griffen A.L."/>
            <person name="Guss A.M."/>
            <person name="Hettich R.L."/>
            <person name="Joshi S.S."/>
            <person name="Mokrzan E.M."/>
            <person name="Martin R.K."/>
            <person name="Zhulin I.B."/>
            <person name="Leys E.J."/>
            <person name="Podar M."/>
        </authorList>
    </citation>
    <scope>NUCLEOTIDE SEQUENCE [LARGE SCALE GENOMIC DNA]</scope>
    <source>
        <strain evidence="25 26">ORNL</strain>
    </source>
</reference>
<evidence type="ECO:0000256" key="22">
    <source>
        <dbReference type="ARBA" id="ARBA00032743"/>
    </source>
</evidence>
<dbReference type="KEGG" id="deo:CAY53_10590"/>
<evidence type="ECO:0000256" key="20">
    <source>
        <dbReference type="ARBA" id="ARBA00032253"/>
    </source>
</evidence>
<evidence type="ECO:0000256" key="21">
    <source>
        <dbReference type="ARBA" id="ARBA00032396"/>
    </source>
</evidence>
<evidence type="ECO:0000256" key="10">
    <source>
        <dbReference type="ARBA" id="ARBA00022679"/>
    </source>
</evidence>
<evidence type="ECO:0000256" key="24">
    <source>
        <dbReference type="SAM" id="Phobius"/>
    </source>
</evidence>
<keyword evidence="14" id="KW-0443">Lipid metabolism</keyword>
<proteinExistence type="inferred from homology"/>
<comment type="similarity">
    <text evidence="5">Belongs to the CDS family.</text>
</comment>
<accession>A0A2L1GQA8</accession>
<evidence type="ECO:0000256" key="23">
    <source>
        <dbReference type="ARBA" id="ARBA00033406"/>
    </source>
</evidence>
<evidence type="ECO:0000256" key="16">
    <source>
        <dbReference type="ARBA" id="ARBA00023209"/>
    </source>
</evidence>
<evidence type="ECO:0000313" key="25">
    <source>
        <dbReference type="EMBL" id="AVD71861.1"/>
    </source>
</evidence>
<dbReference type="AlphaFoldDB" id="A0A2L1GQA8"/>
<evidence type="ECO:0000313" key="26">
    <source>
        <dbReference type="Proteomes" id="UP000239867"/>
    </source>
</evidence>
<feature type="transmembrane region" description="Helical" evidence="24">
    <location>
        <begin position="234"/>
        <end position="254"/>
    </location>
</feature>
<comment type="subcellular location">
    <subcellularLocation>
        <location evidence="2">Cell membrane</location>
        <topology evidence="2">Multi-pass membrane protein</topology>
    </subcellularLocation>
</comment>
<protein>
    <recommendedName>
        <fullName evidence="7">Phosphatidate cytidylyltransferase</fullName>
        <ecNumber evidence="6">2.7.7.41</ecNumber>
    </recommendedName>
    <alternativeName>
        <fullName evidence="20">CDP-DAG synthase</fullName>
    </alternativeName>
    <alternativeName>
        <fullName evidence="22">CDP-DG synthase</fullName>
    </alternativeName>
    <alternativeName>
        <fullName evidence="18">CDP-diacylglycerol synthase</fullName>
    </alternativeName>
    <alternativeName>
        <fullName evidence="21">CDP-diglyceride pyrophosphorylase</fullName>
    </alternativeName>
    <alternativeName>
        <fullName evidence="23">CDP-diglyceride synthase</fullName>
    </alternativeName>
    <alternativeName>
        <fullName evidence="19">CTP:phosphatidate cytidylyltransferase</fullName>
    </alternativeName>
</protein>
<dbReference type="PANTHER" id="PTHR46382">
    <property type="entry name" value="PHOSPHATIDATE CYTIDYLYLTRANSFERASE"/>
    <property type="match status" value="1"/>
</dbReference>
<keyword evidence="13 24" id="KW-1133">Transmembrane helix</keyword>
<evidence type="ECO:0000256" key="7">
    <source>
        <dbReference type="ARBA" id="ARBA00019373"/>
    </source>
</evidence>
<dbReference type="Proteomes" id="UP000239867">
    <property type="component" value="Chromosome"/>
</dbReference>
<dbReference type="EMBL" id="CP021255">
    <property type="protein sequence ID" value="AVD71861.1"/>
    <property type="molecule type" value="Genomic_DNA"/>
</dbReference>
<comment type="pathway">
    <text evidence="3">Phospholipid metabolism; CDP-diacylglycerol biosynthesis; CDP-diacylglycerol from sn-glycerol 3-phosphate: step 3/3.</text>
</comment>
<dbReference type="InterPro" id="IPR008120">
    <property type="entry name" value="Dense_granule_Gra7_protein"/>
</dbReference>
<keyword evidence="26" id="KW-1185">Reference proteome</keyword>
<feature type="transmembrane region" description="Helical" evidence="24">
    <location>
        <begin position="111"/>
        <end position="132"/>
    </location>
</feature>
<feature type="transmembrane region" description="Helical" evidence="24">
    <location>
        <begin position="169"/>
        <end position="187"/>
    </location>
</feature>
<evidence type="ECO:0000256" key="9">
    <source>
        <dbReference type="ARBA" id="ARBA00022516"/>
    </source>
</evidence>
<gene>
    <name evidence="25" type="ORF">CAY53_10590</name>
</gene>
<evidence type="ECO:0000256" key="17">
    <source>
        <dbReference type="ARBA" id="ARBA00023264"/>
    </source>
</evidence>
<evidence type="ECO:0000256" key="19">
    <source>
        <dbReference type="ARBA" id="ARBA00031825"/>
    </source>
</evidence>
<dbReference type="PANTHER" id="PTHR46382:SF1">
    <property type="entry name" value="PHOSPHATIDATE CYTIDYLYLTRANSFERASE"/>
    <property type="match status" value="1"/>
</dbReference>
<dbReference type="OrthoDB" id="9799199at2"/>
<evidence type="ECO:0000256" key="8">
    <source>
        <dbReference type="ARBA" id="ARBA00022475"/>
    </source>
</evidence>
<evidence type="ECO:0000256" key="14">
    <source>
        <dbReference type="ARBA" id="ARBA00023098"/>
    </source>
</evidence>
<evidence type="ECO:0000256" key="18">
    <source>
        <dbReference type="ARBA" id="ARBA00029893"/>
    </source>
</evidence>
<dbReference type="GO" id="GO:0005886">
    <property type="term" value="C:plasma membrane"/>
    <property type="evidence" value="ECO:0007669"/>
    <property type="project" value="UniProtKB-SubCell"/>
</dbReference>
<keyword evidence="9" id="KW-0444">Lipid biosynthesis</keyword>
<comment type="pathway">
    <text evidence="4">Lipid metabolism.</text>
</comment>
<evidence type="ECO:0000256" key="4">
    <source>
        <dbReference type="ARBA" id="ARBA00005189"/>
    </source>
</evidence>
<evidence type="ECO:0000256" key="5">
    <source>
        <dbReference type="ARBA" id="ARBA00010185"/>
    </source>
</evidence>
<keyword evidence="10" id="KW-0808">Transferase</keyword>
<evidence type="ECO:0000256" key="11">
    <source>
        <dbReference type="ARBA" id="ARBA00022692"/>
    </source>
</evidence>
<evidence type="ECO:0000256" key="1">
    <source>
        <dbReference type="ARBA" id="ARBA00001698"/>
    </source>
</evidence>
<organism evidence="25 26">
    <name type="scientific">Desulfobulbus oralis</name>
    <dbReference type="NCBI Taxonomy" id="1986146"/>
    <lineage>
        <taxon>Bacteria</taxon>
        <taxon>Pseudomonadati</taxon>
        <taxon>Thermodesulfobacteriota</taxon>
        <taxon>Desulfobulbia</taxon>
        <taxon>Desulfobulbales</taxon>
        <taxon>Desulfobulbaceae</taxon>
        <taxon>Desulfobulbus</taxon>
    </lineage>
</organism>
<evidence type="ECO:0000256" key="2">
    <source>
        <dbReference type="ARBA" id="ARBA00004651"/>
    </source>
</evidence>
<dbReference type="GO" id="GO:0005576">
    <property type="term" value="C:extracellular region"/>
    <property type="evidence" value="ECO:0007669"/>
    <property type="project" value="InterPro"/>
</dbReference>
<keyword evidence="12" id="KW-0548">Nucleotidyltransferase</keyword>
<keyword evidence="11 24" id="KW-0812">Transmembrane</keyword>
<dbReference type="PRINTS" id="PR01747">
    <property type="entry name" value="DENSEGRNULE7"/>
</dbReference>
<evidence type="ECO:0000256" key="12">
    <source>
        <dbReference type="ARBA" id="ARBA00022695"/>
    </source>
</evidence>
<dbReference type="Pfam" id="PF01148">
    <property type="entry name" value="CTP_transf_1"/>
    <property type="match status" value="1"/>
</dbReference>
<feature type="transmembrane region" description="Helical" evidence="24">
    <location>
        <begin position="144"/>
        <end position="163"/>
    </location>
</feature>
<sequence>MAGFRPRTAYGCHPFLQCKAASLWTNRRSGGGRRRGGMNRVLPGLLMAAAWLLLSFGPAALMGIVLLAATGLGLHEYFRMAAPALGGSLRACCMACAALPALAAFGGQPQMVLLGLLAALFGLLLMGLNLYGREEELMELLGSGALAVLYIGLCSACLLLLNAAPHRSLWLILLAAITAGSDTGAYYAGRRFGKRKVFPRISPKKTLAGVIGGLICGVAAALLVHALFRGPMGFAALAAAAALLVLAGITGDLAESMIKRCCGVKDSGTLLAGHGGVLDRIDSMLLAGPLLYALLFWQGLL</sequence>
<dbReference type="GO" id="GO:0004605">
    <property type="term" value="F:phosphatidate cytidylyltransferase activity"/>
    <property type="evidence" value="ECO:0007669"/>
    <property type="project" value="UniProtKB-EC"/>
</dbReference>
<keyword evidence="8" id="KW-1003">Cell membrane</keyword>
<feature type="transmembrane region" description="Helical" evidence="24">
    <location>
        <begin position="207"/>
        <end position="228"/>
    </location>
</feature>
<dbReference type="GO" id="GO:0016024">
    <property type="term" value="P:CDP-diacylglycerol biosynthetic process"/>
    <property type="evidence" value="ECO:0007669"/>
    <property type="project" value="TreeGrafter"/>
</dbReference>
<feature type="transmembrane region" description="Helical" evidence="24">
    <location>
        <begin position="48"/>
        <end position="72"/>
    </location>
</feature>
<evidence type="ECO:0000256" key="6">
    <source>
        <dbReference type="ARBA" id="ARBA00012487"/>
    </source>
</evidence>
<keyword evidence="15 24" id="KW-0472">Membrane</keyword>
<dbReference type="EC" id="2.7.7.41" evidence="6"/>
<name>A0A2L1GQA8_9BACT</name>
<evidence type="ECO:0000256" key="15">
    <source>
        <dbReference type="ARBA" id="ARBA00023136"/>
    </source>
</evidence>
<keyword evidence="16" id="KW-0594">Phospholipid biosynthesis</keyword>
<comment type="catalytic activity">
    <reaction evidence="1">
        <text>a 1,2-diacyl-sn-glycero-3-phosphate + CTP + H(+) = a CDP-1,2-diacyl-sn-glycerol + diphosphate</text>
        <dbReference type="Rhea" id="RHEA:16229"/>
        <dbReference type="ChEBI" id="CHEBI:15378"/>
        <dbReference type="ChEBI" id="CHEBI:33019"/>
        <dbReference type="ChEBI" id="CHEBI:37563"/>
        <dbReference type="ChEBI" id="CHEBI:58332"/>
        <dbReference type="ChEBI" id="CHEBI:58608"/>
        <dbReference type="EC" id="2.7.7.41"/>
    </reaction>
</comment>
<keyword evidence="17" id="KW-1208">Phospholipid metabolism</keyword>
<evidence type="ECO:0000256" key="3">
    <source>
        <dbReference type="ARBA" id="ARBA00005119"/>
    </source>
</evidence>